<dbReference type="AlphaFoldDB" id="A0A6G1ZJA5"/>
<proteinExistence type="predicted"/>
<dbReference type="Pfam" id="PF16249">
    <property type="entry name" value="DUF4906"/>
    <property type="match status" value="1"/>
</dbReference>
<dbReference type="InterPro" id="IPR032594">
    <property type="entry name" value="DUF4906"/>
</dbReference>
<accession>A0A6G1ZJA5</accession>
<reference evidence="2" key="1">
    <citation type="journal article" date="2019" name="Nat. Med.">
        <title>A library of human gut bacterial isolates paired with longitudinal multiomics data enables mechanistic microbiome research.</title>
        <authorList>
            <person name="Poyet M."/>
            <person name="Groussin M."/>
            <person name="Gibbons S.M."/>
            <person name="Avila-Pacheco J."/>
            <person name="Jiang X."/>
            <person name="Kearney S.M."/>
            <person name="Perrotta A.R."/>
            <person name="Berdy B."/>
            <person name="Zhao S."/>
            <person name="Lieberman T.D."/>
            <person name="Swanson P.K."/>
            <person name="Smith M."/>
            <person name="Roesemann S."/>
            <person name="Alexander J.E."/>
            <person name="Rich S.A."/>
            <person name="Livny J."/>
            <person name="Vlamakis H."/>
            <person name="Clish C."/>
            <person name="Bullock K."/>
            <person name="Deik A."/>
            <person name="Scott J."/>
            <person name="Pierce K.A."/>
            <person name="Xavier R.J."/>
            <person name="Alm E.J."/>
        </authorList>
    </citation>
    <scope>NUCLEOTIDE SEQUENCE</scope>
    <source>
        <strain evidence="2">BIOML-A4</strain>
    </source>
</reference>
<evidence type="ECO:0000259" key="1">
    <source>
        <dbReference type="Pfam" id="PF16249"/>
    </source>
</evidence>
<feature type="domain" description="DUF4906" evidence="1">
    <location>
        <begin position="261"/>
        <end position="335"/>
    </location>
</feature>
<name>A0A6G1ZJA5_9BACT</name>
<sequence>MCQTIKRKRRMDRKKTNRTRLIGILFLQVVGWGVVTGCVEDGRRTETDDRNSIEVTCCLQIEPLVGEPATRADNTLINGEGTTAEETVVNDLTVIQFDGNGDATDESIVIRTFNGKLNLTSLSIGLMQPPSKGSQYLYFICNAGDVFANFVGTLGELEEKILTISREGGLSGGIVMTGACRSTLVGGTPIKATLTRRFAKIRFTYNADGLPEGDTFEPVWLQLLSVPKAMMLEPASATTDIVVGFSDLDPVLKEIEKGYVWYIPENKRGKGKNTGGSAANKGAVSVPDNYCTYILLEGRYHQSSDNKDYKVFYRFYPGADAINDFNLESNHVYNVGLTLKGIGNNDDRVASQTAESLPGANCYMTAPGSILTFNPYAAAGIDVSSTGWTYAGRMGTKEQSKIDHVGLVWQTEPGLIRNIYYLISSGEIRLAIDNKSGNALVAAYDGNNRILWSWHIWITDYSVAKADYSMEGTSAEVDNGYVYKFKDYIWMDRGPGALSNERTNVTNFGMTYQWGRKDPFVPANMFTANTLTPMYDANGERVETTAKQFDQAYVNTVGDMFDNVMQNPLTFFTNGAAVSGTPVNTSNECIWYGMSAKGDLWSSIKTFFDPCPAGWCVPPAGARPGSGDVSYHYASNASGNGFYIKGIEGLFWPYIGYRQISTGVPSGVGAQGIYWTSENGSSKGSNWAKTYGAGNANWDNTMFDQSRRHSDGMGVRCVKIK</sequence>
<organism evidence="2">
    <name type="scientific">Parabacteroides goldsteinii</name>
    <dbReference type="NCBI Taxonomy" id="328812"/>
    <lineage>
        <taxon>Bacteria</taxon>
        <taxon>Pseudomonadati</taxon>
        <taxon>Bacteroidota</taxon>
        <taxon>Bacteroidia</taxon>
        <taxon>Bacteroidales</taxon>
        <taxon>Tannerellaceae</taxon>
        <taxon>Parabacteroides</taxon>
    </lineage>
</organism>
<dbReference type="EMBL" id="WKLP01000037">
    <property type="protein sequence ID" value="MRY13892.1"/>
    <property type="molecule type" value="Genomic_DNA"/>
</dbReference>
<evidence type="ECO:0000313" key="2">
    <source>
        <dbReference type="EMBL" id="MRY13892.1"/>
    </source>
</evidence>
<gene>
    <name evidence="2" type="ORF">GKE01_20880</name>
</gene>
<protein>
    <submittedName>
        <fullName evidence="2">DUF4906 domain-containing protein</fullName>
    </submittedName>
</protein>
<comment type="caution">
    <text evidence="2">The sequence shown here is derived from an EMBL/GenBank/DDBJ whole genome shotgun (WGS) entry which is preliminary data.</text>
</comment>